<comment type="caution">
    <text evidence="6">The sequence shown here is derived from an EMBL/GenBank/DDBJ whole genome shotgun (WGS) entry which is preliminary data.</text>
</comment>
<dbReference type="SMART" id="SM00044">
    <property type="entry name" value="CYCc"/>
    <property type="match status" value="1"/>
</dbReference>
<dbReference type="SUPFAM" id="SSF55073">
    <property type="entry name" value="Nucleotide cyclase"/>
    <property type="match status" value="1"/>
</dbReference>
<gene>
    <name evidence="6" type="ORF">GK108_12010</name>
</gene>
<feature type="transmembrane region" description="Helical" evidence="4">
    <location>
        <begin position="125"/>
        <end position="146"/>
    </location>
</feature>
<organism evidence="6 7">
    <name type="scientific">Spirosoma terrae</name>
    <dbReference type="NCBI Taxonomy" id="1968276"/>
    <lineage>
        <taxon>Bacteria</taxon>
        <taxon>Pseudomonadati</taxon>
        <taxon>Bacteroidota</taxon>
        <taxon>Cytophagia</taxon>
        <taxon>Cytophagales</taxon>
        <taxon>Cytophagaceae</taxon>
        <taxon>Spirosoma</taxon>
    </lineage>
</organism>
<feature type="transmembrane region" description="Helical" evidence="4">
    <location>
        <begin position="98"/>
        <end position="119"/>
    </location>
</feature>
<keyword evidence="4" id="KW-0812">Transmembrane</keyword>
<dbReference type="Gene3D" id="3.30.70.1230">
    <property type="entry name" value="Nucleotide cyclase"/>
    <property type="match status" value="1"/>
</dbReference>
<keyword evidence="4" id="KW-1133">Transmembrane helix</keyword>
<dbReference type="EMBL" id="JAAFZH010000004">
    <property type="protein sequence ID" value="NDU95601.1"/>
    <property type="molecule type" value="Genomic_DNA"/>
</dbReference>
<feature type="transmembrane region" description="Helical" evidence="4">
    <location>
        <begin position="68"/>
        <end position="86"/>
    </location>
</feature>
<dbReference type="CDD" id="cd07302">
    <property type="entry name" value="CHD"/>
    <property type="match status" value="1"/>
</dbReference>
<dbReference type="PANTHER" id="PTHR43081:SF17">
    <property type="entry name" value="BLL5647 PROTEIN"/>
    <property type="match status" value="1"/>
</dbReference>
<dbReference type="InterPro" id="IPR029787">
    <property type="entry name" value="Nucleotide_cyclase"/>
</dbReference>
<keyword evidence="3 4" id="KW-0472">Membrane</keyword>
<dbReference type="GO" id="GO:0004016">
    <property type="term" value="F:adenylate cyclase activity"/>
    <property type="evidence" value="ECO:0007669"/>
    <property type="project" value="UniProtKB-ARBA"/>
</dbReference>
<dbReference type="GO" id="GO:0005886">
    <property type="term" value="C:plasma membrane"/>
    <property type="evidence" value="ECO:0007669"/>
    <property type="project" value="UniProtKB-SubCell"/>
</dbReference>
<evidence type="ECO:0000259" key="5">
    <source>
        <dbReference type="PROSITE" id="PS50125"/>
    </source>
</evidence>
<evidence type="ECO:0000256" key="3">
    <source>
        <dbReference type="ARBA" id="ARBA00023136"/>
    </source>
</evidence>
<dbReference type="InterPro" id="IPR001054">
    <property type="entry name" value="A/G_cyclase"/>
</dbReference>
<dbReference type="PROSITE" id="PS50125">
    <property type="entry name" value="GUANYLATE_CYCLASE_2"/>
    <property type="match status" value="1"/>
</dbReference>
<dbReference type="GO" id="GO:0006171">
    <property type="term" value="P:cAMP biosynthetic process"/>
    <property type="evidence" value="ECO:0007669"/>
    <property type="project" value="TreeGrafter"/>
</dbReference>
<evidence type="ECO:0000313" key="6">
    <source>
        <dbReference type="EMBL" id="NDU95601.1"/>
    </source>
</evidence>
<proteinExistence type="predicted"/>
<dbReference type="Pfam" id="PF00211">
    <property type="entry name" value="Guanylate_cyc"/>
    <property type="match status" value="1"/>
</dbReference>
<dbReference type="GO" id="GO:0035556">
    <property type="term" value="P:intracellular signal transduction"/>
    <property type="evidence" value="ECO:0007669"/>
    <property type="project" value="InterPro"/>
</dbReference>
<dbReference type="Proteomes" id="UP000474175">
    <property type="component" value="Unassembled WGS sequence"/>
</dbReference>
<name>A0A6L9L903_9BACT</name>
<sequence>MFTLRHSQPSLTYFQQEFEKESTRRERQRAIVLAILFTAGFFLYAVTVPFLGLPTTDTSGIQYVSEQIATYMGGMLIYELLIWRVLGFLNKRFAGSAVAYFAKFGNAAVELSALTAALYMVSQSISHPIMILLSPLAYLYFIFIILSTLRLSATLSLWTGILAGLEFYGLSYYLLEPLSIPTTEFSFYLTQTFPYVQKAIIMLLTGGAAAYVARQIRQTVQLSIERMETGEQIRTLFGQQVSPEVVEAILDQKGILQASHRKVAILFLDIRNFTQFADTHSPDEVIAYQSAFFDIVATVIRQHGGIVNQFLGDGCMATFGAPLELENPSESAVEAGLAILDAVAEANDMGAIFTTSVGIGIQTGDAVVGNIGTANRQQYNITGTAVIQASRIEQLNKEYNSQILVSQEVMDELSAVPATTRRVGATHLKGMSKDVTLWQLA</sequence>
<reference evidence="6 7" key="1">
    <citation type="submission" date="2020-02" db="EMBL/GenBank/DDBJ databases">
        <title>Draft genome sequence of two Spirosoma agri KCTC 52727 and Spirosoma terrae KCTC 52035.</title>
        <authorList>
            <person name="Rojas J."/>
            <person name="Ambika Manirajan B."/>
            <person name="Suarez C."/>
            <person name="Ratering S."/>
            <person name="Schnell S."/>
        </authorList>
    </citation>
    <scope>NUCLEOTIDE SEQUENCE [LARGE SCALE GENOMIC DNA]</scope>
    <source>
        <strain evidence="6 7">KCTC 52035</strain>
    </source>
</reference>
<dbReference type="InterPro" id="IPR050697">
    <property type="entry name" value="Adenylyl/Guanylyl_Cyclase_3/4"/>
</dbReference>
<accession>A0A6L9L903</accession>
<evidence type="ECO:0000313" key="7">
    <source>
        <dbReference type="Proteomes" id="UP000474175"/>
    </source>
</evidence>
<feature type="transmembrane region" description="Helical" evidence="4">
    <location>
        <begin position="153"/>
        <end position="175"/>
    </location>
</feature>
<keyword evidence="7" id="KW-1185">Reference proteome</keyword>
<comment type="subcellular location">
    <subcellularLocation>
        <location evidence="1">Cell membrane</location>
        <topology evidence="1">Multi-pass membrane protein</topology>
    </subcellularLocation>
</comment>
<dbReference type="PANTHER" id="PTHR43081">
    <property type="entry name" value="ADENYLATE CYCLASE, TERMINAL-DIFFERENTIATION SPECIFIC-RELATED"/>
    <property type="match status" value="1"/>
</dbReference>
<evidence type="ECO:0000256" key="4">
    <source>
        <dbReference type="SAM" id="Phobius"/>
    </source>
</evidence>
<feature type="domain" description="Guanylate cyclase" evidence="5">
    <location>
        <begin position="264"/>
        <end position="393"/>
    </location>
</feature>
<protein>
    <submittedName>
        <fullName evidence="6">Adenylate/guanylate cyclase domain-containing protein</fullName>
    </submittedName>
</protein>
<dbReference type="RefSeq" id="WP_163947944.1">
    <property type="nucleotide sequence ID" value="NZ_JAAFZH010000004.1"/>
</dbReference>
<feature type="transmembrane region" description="Helical" evidence="4">
    <location>
        <begin position="195"/>
        <end position="213"/>
    </location>
</feature>
<evidence type="ECO:0000256" key="2">
    <source>
        <dbReference type="ARBA" id="ARBA00022475"/>
    </source>
</evidence>
<dbReference type="AlphaFoldDB" id="A0A6L9L903"/>
<evidence type="ECO:0000256" key="1">
    <source>
        <dbReference type="ARBA" id="ARBA00004651"/>
    </source>
</evidence>
<feature type="transmembrane region" description="Helical" evidence="4">
    <location>
        <begin position="30"/>
        <end position="48"/>
    </location>
</feature>
<keyword evidence="2" id="KW-1003">Cell membrane</keyword>